<keyword evidence="1" id="KW-0175">Coiled coil</keyword>
<sequence length="170" mass="18885">MPAGRPGQQQTFAYAALLQEVLEPYLSSRGNTGRQVARGVHVDPSTLSRYRHGERLPPSGFNAALQAFLTSRSLPIPEADYRRLISLHAGAQAASLSPTHQLALRKQEIHELETARTTLAEDNRALQEQLDEHARDLAALQDRTDRELGEAAARYRRTLDALGSVRRRLA</sequence>
<dbReference type="Proteomes" id="UP000187151">
    <property type="component" value="Unassembled WGS sequence"/>
</dbReference>
<keyword evidence="3" id="KW-1185">Reference proteome</keyword>
<gene>
    <name evidence="2" type="ORF">AVW11_29875</name>
</gene>
<dbReference type="EMBL" id="MQUR01000100">
    <property type="protein sequence ID" value="OLZ55811.1"/>
    <property type="molecule type" value="Genomic_DNA"/>
</dbReference>
<organism evidence="2 3">
    <name type="scientific">Streptomyces amritsarensis</name>
    <dbReference type="NCBI Taxonomy" id="681158"/>
    <lineage>
        <taxon>Bacteria</taxon>
        <taxon>Bacillati</taxon>
        <taxon>Actinomycetota</taxon>
        <taxon>Actinomycetes</taxon>
        <taxon>Kitasatosporales</taxon>
        <taxon>Streptomycetaceae</taxon>
        <taxon>Streptomyces</taxon>
    </lineage>
</organism>
<dbReference type="RefSeq" id="WP_076046568.1">
    <property type="nucleotide sequence ID" value="NZ_MQUR01000100.1"/>
</dbReference>
<reference evidence="2 3" key="1">
    <citation type="submission" date="2016-01" db="EMBL/GenBank/DDBJ databases">
        <title>Streptomyces amritsarensis strain MTCC 11845 genome sequencing and assembly.</title>
        <authorList>
            <person name="Sharma D."/>
            <person name="Nair G.R."/>
            <person name="Kaur G."/>
            <person name="Manhas R.K."/>
            <person name="Mayilraj S."/>
        </authorList>
    </citation>
    <scope>NUCLEOTIDE SEQUENCE [LARGE SCALE GENOMIC DNA]</scope>
    <source>
        <strain evidence="2 3">MTCC 11845</strain>
    </source>
</reference>
<accession>A0ABX3FUU1</accession>
<proteinExistence type="predicted"/>
<evidence type="ECO:0000313" key="3">
    <source>
        <dbReference type="Proteomes" id="UP000187151"/>
    </source>
</evidence>
<evidence type="ECO:0000256" key="1">
    <source>
        <dbReference type="SAM" id="Coils"/>
    </source>
</evidence>
<protein>
    <submittedName>
        <fullName evidence="2">Uncharacterized protein</fullName>
    </submittedName>
</protein>
<comment type="caution">
    <text evidence="2">The sequence shown here is derived from an EMBL/GenBank/DDBJ whole genome shotgun (WGS) entry which is preliminary data.</text>
</comment>
<name>A0ABX3FUU1_9ACTN</name>
<evidence type="ECO:0000313" key="2">
    <source>
        <dbReference type="EMBL" id="OLZ55811.1"/>
    </source>
</evidence>
<feature type="coiled-coil region" evidence="1">
    <location>
        <begin position="109"/>
        <end position="143"/>
    </location>
</feature>